<comment type="subcellular location">
    <subcellularLocation>
        <location evidence="1">Membrane</location>
    </subcellularLocation>
</comment>
<feature type="domain" description="Penicillin-binding protein transpeptidase" evidence="6">
    <location>
        <begin position="280"/>
        <end position="613"/>
    </location>
</feature>
<dbReference type="Proteomes" id="UP000295711">
    <property type="component" value="Unassembled WGS sequence"/>
</dbReference>
<dbReference type="GO" id="GO:0071555">
    <property type="term" value="P:cell wall organization"/>
    <property type="evidence" value="ECO:0007669"/>
    <property type="project" value="TreeGrafter"/>
</dbReference>
<feature type="compositionally biased region" description="Acidic residues" evidence="4">
    <location>
        <begin position="655"/>
        <end position="681"/>
    </location>
</feature>
<dbReference type="SUPFAM" id="SSF56601">
    <property type="entry name" value="beta-lactamase/transpeptidase-like"/>
    <property type="match status" value="1"/>
</dbReference>
<dbReference type="InterPro" id="IPR012338">
    <property type="entry name" value="Beta-lactam/transpept-like"/>
</dbReference>
<keyword evidence="5" id="KW-0812">Transmembrane</keyword>
<proteinExistence type="inferred from homology"/>
<evidence type="ECO:0000313" key="9">
    <source>
        <dbReference type="Proteomes" id="UP000295711"/>
    </source>
</evidence>
<dbReference type="Pfam" id="PF03717">
    <property type="entry name" value="PBP_dimer"/>
    <property type="match status" value="1"/>
</dbReference>
<feature type="compositionally biased region" description="Basic residues" evidence="4">
    <location>
        <begin position="10"/>
        <end position="20"/>
    </location>
</feature>
<evidence type="ECO:0000259" key="6">
    <source>
        <dbReference type="Pfam" id="PF00905"/>
    </source>
</evidence>
<dbReference type="Gene3D" id="3.90.1310.10">
    <property type="entry name" value="Penicillin-binding protein 2a (Domain 2)"/>
    <property type="match status" value="1"/>
</dbReference>
<protein>
    <submittedName>
        <fullName evidence="8">Stage V sporulation protein D (Sporulation-specific penicillin-binding protein)</fullName>
    </submittedName>
</protein>
<dbReference type="InterPro" id="IPR001460">
    <property type="entry name" value="PCN-bd_Tpept"/>
</dbReference>
<dbReference type="InterPro" id="IPR005311">
    <property type="entry name" value="PBP_dimer"/>
</dbReference>
<evidence type="ECO:0000256" key="2">
    <source>
        <dbReference type="ARBA" id="ARBA00007171"/>
    </source>
</evidence>
<evidence type="ECO:0000256" key="1">
    <source>
        <dbReference type="ARBA" id="ARBA00004370"/>
    </source>
</evidence>
<dbReference type="Gene3D" id="3.40.710.10">
    <property type="entry name" value="DD-peptidase/beta-lactamase superfamily"/>
    <property type="match status" value="1"/>
</dbReference>
<gene>
    <name evidence="8" type="ORF">EV212_103128</name>
</gene>
<feature type="transmembrane region" description="Helical" evidence="5">
    <location>
        <begin position="31"/>
        <end position="51"/>
    </location>
</feature>
<dbReference type="Pfam" id="PF00905">
    <property type="entry name" value="Transpeptidase"/>
    <property type="match status" value="1"/>
</dbReference>
<evidence type="ECO:0000313" key="8">
    <source>
        <dbReference type="EMBL" id="TCO85407.1"/>
    </source>
</evidence>
<comment type="similarity">
    <text evidence="2">Belongs to the transpeptidase family.</text>
</comment>
<evidence type="ECO:0000256" key="5">
    <source>
        <dbReference type="SAM" id="Phobius"/>
    </source>
</evidence>
<feature type="region of interest" description="Disordered" evidence="4">
    <location>
        <begin position="622"/>
        <end position="681"/>
    </location>
</feature>
<dbReference type="EMBL" id="SLXA01000003">
    <property type="protein sequence ID" value="TCO85407.1"/>
    <property type="molecule type" value="Genomic_DNA"/>
</dbReference>
<dbReference type="GO" id="GO:0005886">
    <property type="term" value="C:plasma membrane"/>
    <property type="evidence" value="ECO:0007669"/>
    <property type="project" value="TreeGrafter"/>
</dbReference>
<keyword evidence="9" id="KW-1185">Reference proteome</keyword>
<feature type="region of interest" description="Disordered" evidence="4">
    <location>
        <begin position="1"/>
        <end position="21"/>
    </location>
</feature>
<dbReference type="GO" id="GO:0008658">
    <property type="term" value="F:penicillin binding"/>
    <property type="evidence" value="ECO:0007669"/>
    <property type="project" value="InterPro"/>
</dbReference>
<name>A0A4R2LYB9_9FIRM</name>
<keyword evidence="5" id="KW-1133">Transmembrane helix</keyword>
<reference evidence="8 9" key="1">
    <citation type="submission" date="2019-03" db="EMBL/GenBank/DDBJ databases">
        <title>Genomic Encyclopedia of Type Strains, Phase IV (KMG-IV): sequencing the most valuable type-strain genomes for metagenomic binning, comparative biology and taxonomic classification.</title>
        <authorList>
            <person name="Goeker M."/>
        </authorList>
    </citation>
    <scope>NUCLEOTIDE SEQUENCE [LARGE SCALE GENOMIC DNA]</scope>
    <source>
        <strain evidence="8 9">DSM 28559</strain>
    </source>
</reference>
<dbReference type="InterPro" id="IPR036138">
    <property type="entry name" value="PBP_dimer_sf"/>
</dbReference>
<dbReference type="PANTHER" id="PTHR30627">
    <property type="entry name" value="PEPTIDOGLYCAN D,D-TRANSPEPTIDASE"/>
    <property type="match status" value="1"/>
</dbReference>
<dbReference type="AlphaFoldDB" id="A0A4R2LYB9"/>
<sequence>MVNQNQFPKRPIRKKRRKQEKKFGNNNRKKLLIVFIVLLIFICVLIGRLLYINLSSSDTYARIVMAQMDYDSKSIPFKRGDIKDRNGTVLATSEKVYNLVLDPYVVLNSNGDCEKPTAEAIEEYFGIDKETVYDALDENPDSRYIVLAKKLDYDTVKAYQDFMNSEDEQDQKDSALVKGIWFEEEYLRQYPYDSLAASLIGFTVSGNQGTWGLEGYYNDMLNGTNGREYGYLSDESDFERTTVAAINGYNVVSTIDLNIQRIVEKYVAQLGQERGSKHTGVIVANPNTGEILAMADSPTFNLNSPRDLSAYYSEEEIANMSDEEETNALYDVWRNFCVSDTFEAGSTMKPLTIGAALDENKVSTGDSFLCDGGEDLFDGVGTQHIPCHYTYGHGTTTLQEAIMWSCNDALMQIGNRIGTTDMLKYHRLYGFGRATGIDLPGEAGAESLVFNESTMGSFELATSAFGQGFNLTMVQMIAAFSSIVNGGHYYQPHVVKEITTESGHVVKSFDKVLVRNTLSKETCDWLKEAMHQTVADDGVYTTGTAARVDGYTIGGKTGTAEKVPRGTGKYVVSFIGFAPVEDPQVVVYVVIDELQDNQEDSSAPTKMAGDILKEVLPYLQIFPNNGEGSEETSGDPGNYQWGAEPETNEDGTPIENEDTEDEDIEDNEIVDEAGDGYVELE</sequence>
<comment type="caution">
    <text evidence="8">The sequence shown here is derived from an EMBL/GenBank/DDBJ whole genome shotgun (WGS) entry which is preliminary data.</text>
</comment>
<dbReference type="PANTHER" id="PTHR30627:SF1">
    <property type="entry name" value="PEPTIDOGLYCAN D,D-TRANSPEPTIDASE FTSI"/>
    <property type="match status" value="1"/>
</dbReference>
<evidence type="ECO:0000256" key="4">
    <source>
        <dbReference type="SAM" id="MobiDB-lite"/>
    </source>
</evidence>
<feature type="domain" description="Penicillin-binding protein dimerisation" evidence="7">
    <location>
        <begin position="75"/>
        <end position="231"/>
    </location>
</feature>
<keyword evidence="3 5" id="KW-0472">Membrane</keyword>
<evidence type="ECO:0000259" key="7">
    <source>
        <dbReference type="Pfam" id="PF03717"/>
    </source>
</evidence>
<organism evidence="8 9">
    <name type="scientific">Frisingicoccus caecimuris</name>
    <dbReference type="NCBI Taxonomy" id="1796636"/>
    <lineage>
        <taxon>Bacteria</taxon>
        <taxon>Bacillati</taxon>
        <taxon>Bacillota</taxon>
        <taxon>Clostridia</taxon>
        <taxon>Lachnospirales</taxon>
        <taxon>Lachnospiraceae</taxon>
        <taxon>Frisingicoccus</taxon>
    </lineage>
</organism>
<evidence type="ECO:0000256" key="3">
    <source>
        <dbReference type="ARBA" id="ARBA00023136"/>
    </source>
</evidence>
<accession>A0A4R2LYB9</accession>
<dbReference type="InterPro" id="IPR050515">
    <property type="entry name" value="Beta-lactam/transpept"/>
</dbReference>
<dbReference type="SUPFAM" id="SSF56519">
    <property type="entry name" value="Penicillin binding protein dimerisation domain"/>
    <property type="match status" value="1"/>
</dbReference>